<organism evidence="3 4">
    <name type="scientific">Colletotrichum chrysophilum</name>
    <dbReference type="NCBI Taxonomy" id="1836956"/>
    <lineage>
        <taxon>Eukaryota</taxon>
        <taxon>Fungi</taxon>
        <taxon>Dikarya</taxon>
        <taxon>Ascomycota</taxon>
        <taxon>Pezizomycotina</taxon>
        <taxon>Sordariomycetes</taxon>
        <taxon>Hypocreomycetidae</taxon>
        <taxon>Glomerellales</taxon>
        <taxon>Glomerellaceae</taxon>
        <taxon>Colletotrichum</taxon>
        <taxon>Colletotrichum gloeosporioides species complex</taxon>
    </lineage>
</organism>
<keyword evidence="1" id="KW-0812">Transmembrane</keyword>
<proteinExistence type="predicted"/>
<evidence type="ECO:0000313" key="3">
    <source>
        <dbReference type="EMBL" id="KAK1841843.1"/>
    </source>
</evidence>
<dbReference type="CDD" id="cd09917">
    <property type="entry name" value="F-box_SF"/>
    <property type="match status" value="1"/>
</dbReference>
<dbReference type="EMBL" id="JAQOWY010000453">
    <property type="protein sequence ID" value="KAK1841843.1"/>
    <property type="molecule type" value="Genomic_DNA"/>
</dbReference>
<dbReference type="PROSITE" id="PS50181">
    <property type="entry name" value="FBOX"/>
    <property type="match status" value="1"/>
</dbReference>
<keyword evidence="1" id="KW-0472">Membrane</keyword>
<evidence type="ECO:0000313" key="4">
    <source>
        <dbReference type="Proteomes" id="UP001243330"/>
    </source>
</evidence>
<keyword evidence="1" id="KW-1133">Transmembrane helix</keyword>
<name>A0AAD9A5L1_9PEZI</name>
<evidence type="ECO:0000259" key="2">
    <source>
        <dbReference type="PROSITE" id="PS50181"/>
    </source>
</evidence>
<comment type="caution">
    <text evidence="3">The sequence shown here is derived from an EMBL/GenBank/DDBJ whole genome shotgun (WGS) entry which is preliminary data.</text>
</comment>
<feature type="domain" description="F-box" evidence="2">
    <location>
        <begin position="1"/>
        <end position="48"/>
    </location>
</feature>
<reference evidence="3" key="1">
    <citation type="submission" date="2023-01" db="EMBL/GenBank/DDBJ databases">
        <title>Colletotrichum chrysophilum M932 genome sequence.</title>
        <authorList>
            <person name="Baroncelli R."/>
        </authorList>
    </citation>
    <scope>NUCLEOTIDE SEQUENCE</scope>
    <source>
        <strain evidence="3">M932</strain>
    </source>
</reference>
<dbReference type="Proteomes" id="UP001243330">
    <property type="component" value="Unassembled WGS sequence"/>
</dbReference>
<evidence type="ECO:0000256" key="1">
    <source>
        <dbReference type="SAM" id="Phobius"/>
    </source>
</evidence>
<sequence length="527" mass="59645">MKLDRMPPEIILMIFKIIQPRDILALNLTSTTFHNSFLAHEGIIIGQLVASIRRMLSDDLLHLATVAVLLHLATVAVYLRFMNAKVDCIANDINPTEHSERLIDYVERSFNDPVTRWPQQQLHPVDVLAIGELVHEAELIGVAREDRLMEGNDVDFVFPWKLRNPTALSVARDKLPILIFEICCQCVLRHGEVLETAEETRLLDRVARAVRDGVSKLWGSDGRIEAVWAQGSDLIMRPGAFLRSLGSWLCMALAPRLRHAVRKVVEVQAIHNRPYALWPERVQFLSESLPLPSVQASLENPAVLSRSAALMQRGLYHDGRLGPLDFRERAWLQDLSPSLSIDDFERMPLLVIDKPAKVGLLQSAQVVAWRVPSPVYRITCVGEGGSGDQELLFIKAPGGLRAVASLKTICQHEDWTRLDEFCWIWHKLSAGIRPLVGLLRVGQYQSRQQCLRSLRGLSARAMQKTLLELQSYDPYEGWYPNISSFKSSVIMSYAPNQIGKPGPWKPKPFVEEVRDEEGSKEFRAVKW</sequence>
<keyword evidence="4" id="KW-1185">Reference proteome</keyword>
<dbReference type="AlphaFoldDB" id="A0AAD9A5L1"/>
<protein>
    <recommendedName>
        <fullName evidence="2">F-box domain-containing protein</fullName>
    </recommendedName>
</protein>
<accession>A0AAD9A5L1</accession>
<dbReference type="InterPro" id="IPR001810">
    <property type="entry name" value="F-box_dom"/>
</dbReference>
<gene>
    <name evidence="3" type="ORF">CCHR01_15533</name>
</gene>
<feature type="transmembrane region" description="Helical" evidence="1">
    <location>
        <begin position="60"/>
        <end position="81"/>
    </location>
</feature>